<dbReference type="Proteomes" id="UP001371224">
    <property type="component" value="Unassembled WGS sequence"/>
</dbReference>
<dbReference type="PROSITE" id="PS51257">
    <property type="entry name" value="PROKAR_LIPOPROTEIN"/>
    <property type="match status" value="1"/>
</dbReference>
<gene>
    <name evidence="5" type="ORF">WDU99_11775</name>
</gene>
<dbReference type="PANTHER" id="PTHR43248:SF29">
    <property type="entry name" value="TRIPEPTIDYL AMINOPEPTIDASE"/>
    <property type="match status" value="1"/>
</dbReference>
<name>A0ABU8LD98_9MICO</name>
<reference evidence="5 6" key="1">
    <citation type="submission" date="2024-02" db="EMBL/GenBank/DDBJ databases">
        <authorList>
            <person name="Saticioglu I.B."/>
        </authorList>
    </citation>
    <scope>NUCLEOTIDE SEQUENCE [LARGE SCALE GENOMIC DNA]</scope>
    <source>
        <strain evidence="5 6">Mu-80</strain>
    </source>
</reference>
<comment type="similarity">
    <text evidence="1">Belongs to the peptidase S33 family.</text>
</comment>
<dbReference type="SUPFAM" id="SSF53474">
    <property type="entry name" value="alpha/beta-Hydrolases"/>
    <property type="match status" value="1"/>
</dbReference>
<comment type="caution">
    <text evidence="5">The sequence shown here is derived from an EMBL/GenBank/DDBJ whole genome shotgun (WGS) entry which is preliminary data.</text>
</comment>
<evidence type="ECO:0000313" key="6">
    <source>
        <dbReference type="Proteomes" id="UP001371224"/>
    </source>
</evidence>
<organism evidence="5 6">
    <name type="scientific">Microbacterium bandirmense</name>
    <dbReference type="NCBI Taxonomy" id="3122050"/>
    <lineage>
        <taxon>Bacteria</taxon>
        <taxon>Bacillati</taxon>
        <taxon>Actinomycetota</taxon>
        <taxon>Actinomycetes</taxon>
        <taxon>Micrococcales</taxon>
        <taxon>Microbacteriaceae</taxon>
        <taxon>Microbacterium</taxon>
    </lineage>
</organism>
<dbReference type="Pfam" id="PF08386">
    <property type="entry name" value="Abhydrolase_4"/>
    <property type="match status" value="1"/>
</dbReference>
<dbReference type="InterPro" id="IPR051601">
    <property type="entry name" value="Serine_prot/Carboxylest_S33"/>
</dbReference>
<dbReference type="InterPro" id="IPR013595">
    <property type="entry name" value="Pept_S33_TAP-like_C"/>
</dbReference>
<keyword evidence="2" id="KW-0732">Signal</keyword>
<keyword evidence="3 5" id="KW-0378">Hydrolase</keyword>
<dbReference type="EMBL" id="JBBDGM010000009">
    <property type="protein sequence ID" value="MEJ1088995.1"/>
    <property type="molecule type" value="Genomic_DNA"/>
</dbReference>
<evidence type="ECO:0000313" key="5">
    <source>
        <dbReference type="EMBL" id="MEJ1088995.1"/>
    </source>
</evidence>
<protein>
    <submittedName>
        <fullName evidence="5">Alpha/beta hydrolase</fullName>
    </submittedName>
</protein>
<dbReference type="InterPro" id="IPR029058">
    <property type="entry name" value="AB_hydrolase_fold"/>
</dbReference>
<dbReference type="PANTHER" id="PTHR43248">
    <property type="entry name" value="2-SUCCINYL-6-HYDROXY-2,4-CYCLOHEXADIENE-1-CARBOXYLATE SYNTHASE"/>
    <property type="match status" value="1"/>
</dbReference>
<accession>A0ABU8LD98</accession>
<evidence type="ECO:0000256" key="3">
    <source>
        <dbReference type="ARBA" id="ARBA00022801"/>
    </source>
</evidence>
<dbReference type="Gene3D" id="3.40.50.1820">
    <property type="entry name" value="alpha/beta hydrolase"/>
    <property type="match status" value="1"/>
</dbReference>
<evidence type="ECO:0000256" key="2">
    <source>
        <dbReference type="ARBA" id="ARBA00022729"/>
    </source>
</evidence>
<proteinExistence type="inferred from homology"/>
<evidence type="ECO:0000259" key="4">
    <source>
        <dbReference type="Pfam" id="PF08386"/>
    </source>
</evidence>
<sequence>MNHRTEIRRPRPSRLRRLGALIAGLAVASVALSGCLYSQIPEMPASETRAPDASDIAPELMPYYSQELTWEQCGSRFDCTEVTAPLDWENPGDAEISLALVRHQAKGDFQGSLLINPGGPGGSGYDFVADSLEYAVGPDLIERFDVIGFDPRGVGRSTAVQCLDDEQMDEYNYGVLQAERGTPEWEDEINVRNQEYADACEANSDGILPYITTVNSARDMDLIRGVLGDSHLNYLGYSYGTFLGATYAKLYPERAQRLVLDGAIDPSVPGLQVGTTQAAGFESALRAYMQDCLGSADCPFSGSLDEAISDFQALLASIARTPLENGDGRMLTVDTMVTGTITALYSEQSWPYLTQGITAALQGDPSVMMALADSYNSRGPDGTYLDNSAEAFRAYNCMDYPVEDDPAAEDAAMQKVQEQAPTFAPYWDGPDPCEVWPYPPTGTRDEIPASGSGPIVVVGTTNDPATPYEWSESLAEQLENGVLVTRVGEGHTGYNKGDSCVDAAVEGFLIDGTVPEDGLRCE</sequence>
<keyword evidence="6" id="KW-1185">Reference proteome</keyword>
<evidence type="ECO:0000256" key="1">
    <source>
        <dbReference type="ARBA" id="ARBA00010088"/>
    </source>
</evidence>
<dbReference type="GO" id="GO:0016787">
    <property type="term" value="F:hydrolase activity"/>
    <property type="evidence" value="ECO:0007669"/>
    <property type="project" value="UniProtKB-KW"/>
</dbReference>
<feature type="domain" description="Peptidase S33 tripeptidyl aminopeptidase-like C-terminal" evidence="4">
    <location>
        <begin position="429"/>
        <end position="521"/>
    </location>
</feature>
<dbReference type="RefSeq" id="WP_337332653.1">
    <property type="nucleotide sequence ID" value="NZ_JBBDGM010000009.1"/>
</dbReference>